<name>A0ABU7UTR9_9CLOT</name>
<comment type="caution">
    <text evidence="6">The sequence shown here is derived from an EMBL/GenBank/DDBJ whole genome shotgun (WGS) entry which is preliminary data.</text>
</comment>
<dbReference type="SMART" id="SM00382">
    <property type="entry name" value="AAA"/>
    <property type="match status" value="1"/>
</dbReference>
<dbReference type="EMBL" id="JAZHFS010000031">
    <property type="protein sequence ID" value="MEF2114821.1"/>
    <property type="molecule type" value="Genomic_DNA"/>
</dbReference>
<gene>
    <name evidence="6" type="ORF">SJI18_21270</name>
</gene>
<dbReference type="Pfam" id="PF00005">
    <property type="entry name" value="ABC_tran"/>
    <property type="match status" value="1"/>
</dbReference>
<evidence type="ECO:0000256" key="4">
    <source>
        <dbReference type="ARBA" id="ARBA00022840"/>
    </source>
</evidence>
<organism evidence="6 7">
    <name type="scientific">Clostridium frigoriphilum</name>
    <dbReference type="NCBI Taxonomy" id="443253"/>
    <lineage>
        <taxon>Bacteria</taxon>
        <taxon>Bacillati</taxon>
        <taxon>Bacillota</taxon>
        <taxon>Clostridia</taxon>
        <taxon>Eubacteriales</taxon>
        <taxon>Clostridiaceae</taxon>
        <taxon>Clostridium</taxon>
    </lineage>
</organism>
<dbReference type="PANTHER" id="PTHR42711:SF5">
    <property type="entry name" value="ABC TRANSPORTER ATP-BINDING PROTEIN NATA"/>
    <property type="match status" value="1"/>
</dbReference>
<proteinExistence type="inferred from homology"/>
<protein>
    <submittedName>
        <fullName evidence="6">ABC transporter ATP-binding protein</fullName>
    </submittedName>
</protein>
<evidence type="ECO:0000313" key="7">
    <source>
        <dbReference type="Proteomes" id="UP001498469"/>
    </source>
</evidence>
<sequence length="303" mass="35135">MEKIINISNLTKDYGHGRGIFDFSFDIKRGEVFGLVGTNGSGKTTTIRNMMGFIKPQNGKITINGNDSWKDAYEIKKSVGYIPGQIDFPDVGTGTDFLKIQADFLGIKDLSYMNKLIDMFKLDSDASLKRMSKGMKQKTAIVAAFMSQPDILIMDEPSTGLDPMMRDKLIELILEQKKKGKTIFLSSHIFKELEDTCDRVAFIHNGKMINIVDRAQYEENMDKQYKIGFAVPKEYQQFLKCNYEILTQNENYNHLVIKINDTQMNRLFKSLQPYNIRYINYQPYTLEWYYTNIIEKQEVQKYV</sequence>
<dbReference type="GO" id="GO:0005524">
    <property type="term" value="F:ATP binding"/>
    <property type="evidence" value="ECO:0007669"/>
    <property type="project" value="UniProtKB-KW"/>
</dbReference>
<evidence type="ECO:0000256" key="1">
    <source>
        <dbReference type="ARBA" id="ARBA00005417"/>
    </source>
</evidence>
<dbReference type="InterPro" id="IPR003439">
    <property type="entry name" value="ABC_transporter-like_ATP-bd"/>
</dbReference>
<dbReference type="RefSeq" id="WP_216248882.1">
    <property type="nucleotide sequence ID" value="NZ_JAZHFS010000031.1"/>
</dbReference>
<reference evidence="6 7" key="1">
    <citation type="submission" date="2023-11" db="EMBL/GenBank/DDBJ databases">
        <title>Draft genome sequence of a psychrophilic Clostridium strain from permafrost water brine.</title>
        <authorList>
            <person name="Shcherbakova V.A."/>
            <person name="Trubitsyn V.E."/>
            <person name="Zakharyuk A.G."/>
        </authorList>
    </citation>
    <scope>NUCLEOTIDE SEQUENCE [LARGE SCALE GENOMIC DNA]</scope>
    <source>
        <strain evidence="6 7">14F</strain>
    </source>
</reference>
<keyword evidence="4 6" id="KW-0067">ATP-binding</keyword>
<dbReference type="Proteomes" id="UP001498469">
    <property type="component" value="Unassembled WGS sequence"/>
</dbReference>
<evidence type="ECO:0000259" key="5">
    <source>
        <dbReference type="PROSITE" id="PS50893"/>
    </source>
</evidence>
<dbReference type="InterPro" id="IPR050763">
    <property type="entry name" value="ABC_transporter_ATP-binding"/>
</dbReference>
<dbReference type="InterPro" id="IPR003593">
    <property type="entry name" value="AAA+_ATPase"/>
</dbReference>
<feature type="domain" description="ABC transporter" evidence="5">
    <location>
        <begin position="5"/>
        <end position="230"/>
    </location>
</feature>
<dbReference type="CDD" id="cd03230">
    <property type="entry name" value="ABC_DR_subfamily_A"/>
    <property type="match status" value="1"/>
</dbReference>
<dbReference type="PROSITE" id="PS50893">
    <property type="entry name" value="ABC_TRANSPORTER_2"/>
    <property type="match status" value="1"/>
</dbReference>
<evidence type="ECO:0000313" key="6">
    <source>
        <dbReference type="EMBL" id="MEF2114821.1"/>
    </source>
</evidence>
<accession>A0ABU7UTR9</accession>
<keyword evidence="2" id="KW-0813">Transport</keyword>
<evidence type="ECO:0000256" key="3">
    <source>
        <dbReference type="ARBA" id="ARBA00022741"/>
    </source>
</evidence>
<comment type="similarity">
    <text evidence="1">Belongs to the ABC transporter superfamily.</text>
</comment>
<keyword evidence="3" id="KW-0547">Nucleotide-binding</keyword>
<dbReference type="PANTHER" id="PTHR42711">
    <property type="entry name" value="ABC TRANSPORTER ATP-BINDING PROTEIN"/>
    <property type="match status" value="1"/>
</dbReference>
<evidence type="ECO:0000256" key="2">
    <source>
        <dbReference type="ARBA" id="ARBA00022448"/>
    </source>
</evidence>
<keyword evidence="7" id="KW-1185">Reference proteome</keyword>